<comment type="caution">
    <text evidence="1">The sequence shown here is derived from an EMBL/GenBank/DDBJ whole genome shotgun (WGS) entry which is preliminary data.</text>
</comment>
<gene>
    <name evidence="1" type="ORF">ACOLOM_LOCUS9710</name>
</gene>
<accession>A0ACA9P380</accession>
<protein>
    <submittedName>
        <fullName evidence="1">4527_t:CDS:1</fullName>
    </submittedName>
</protein>
<reference evidence="1" key="1">
    <citation type="submission" date="2021-06" db="EMBL/GenBank/DDBJ databases">
        <authorList>
            <person name="Kallberg Y."/>
            <person name="Tangrot J."/>
            <person name="Rosling A."/>
        </authorList>
    </citation>
    <scope>NUCLEOTIDE SEQUENCE</scope>
    <source>
        <strain evidence="1">CL356</strain>
    </source>
</reference>
<dbReference type="Proteomes" id="UP000789525">
    <property type="component" value="Unassembled WGS sequence"/>
</dbReference>
<dbReference type="EMBL" id="CAJVPT010028983">
    <property type="protein sequence ID" value="CAG8688476.1"/>
    <property type="molecule type" value="Genomic_DNA"/>
</dbReference>
<evidence type="ECO:0000313" key="2">
    <source>
        <dbReference type="Proteomes" id="UP000789525"/>
    </source>
</evidence>
<proteinExistence type="predicted"/>
<keyword evidence="2" id="KW-1185">Reference proteome</keyword>
<name>A0ACA9P380_9GLOM</name>
<sequence>VQEEAAKARQEAEERERLRKQEEEEARLLLIEQEEQRLKALAQQLEDEGKRLKEEQEAAKRREEEERLRREAEENERKEQDRLRREETEREAEKQRQESERIKLEMQEIERIQEEQRLRELEQQEAARKLEEEAMRLKAAEAEAIARREQEQQEAARKLEEEAMRLKAAEAEAIARREQEQQEMFRKAEEKVAQEQEERRLAEMEQELVVQPDQELHSPAPSPLIDEDSADPNEDGLFDTIDSLRNRLRSMSLEDRANPSPHSSHATLLPSAPQVAHFQSVYAEICESADGLPRDYKNTNAKTAFESLNSEIQESKSPLDRCQELAWLSTKISDSDAALSDLLEHVDGYPVAPVSDLQSNHISDPKNPPEEQLSARVAFTNDLLSSLDVMIDSLPRDSRVTSERERLEQTWSELQEMATDRITNKSRPSTASGHGRSSSRTSSLSASSASSAASNPSSAALKKPMPKTPSQKKSRGNIGLGPSPRPSLLSPLNTPKPPSSRAISVALSSRKDREPKLIKKRSVSGPLVSPNSSVHRSTYSSRQRTSSTTSNAEPETPTKPSFKPPLSPYKTPKPLRAISPNPSEASSNHSKQRSASQSLKSKLSFSQTPRPVIPKPPVRKPYVANPKNKLDVAVGNIVNKMEVAVPIQAVASSSWEDKSGKYWIGDDEDAKLCFCRILRSQTVMVRVGGGWCELSKFLRDHFAHLVEQIPEAPSMGTKDIKWISSSTLGGNKDGEQSSNPFEIGPPRTPEPKGPLPAVLLHTPSGTSPRSVHSSGSPGSPLAPLQFIRKAEESPIRSSTPTHRLAKSTTARTPSRV</sequence>
<evidence type="ECO:0000313" key="1">
    <source>
        <dbReference type="EMBL" id="CAG8688476.1"/>
    </source>
</evidence>
<feature type="non-terminal residue" evidence="1">
    <location>
        <position position="1"/>
    </location>
</feature>
<organism evidence="1 2">
    <name type="scientific">Acaulospora colombiana</name>
    <dbReference type="NCBI Taxonomy" id="27376"/>
    <lineage>
        <taxon>Eukaryota</taxon>
        <taxon>Fungi</taxon>
        <taxon>Fungi incertae sedis</taxon>
        <taxon>Mucoromycota</taxon>
        <taxon>Glomeromycotina</taxon>
        <taxon>Glomeromycetes</taxon>
        <taxon>Diversisporales</taxon>
        <taxon>Acaulosporaceae</taxon>
        <taxon>Acaulospora</taxon>
    </lineage>
</organism>
<feature type="non-terminal residue" evidence="1">
    <location>
        <position position="816"/>
    </location>
</feature>